<dbReference type="KEGG" id="tva:4766658"/>
<dbReference type="VEuPathDB" id="TrichDB:TVAGG3_0739830"/>
<protein>
    <submittedName>
        <fullName evidence="3">Uncharacterized protein</fullName>
    </submittedName>
</protein>
<dbReference type="RefSeq" id="XP_001320974.1">
    <property type="nucleotide sequence ID" value="XM_001320939.1"/>
</dbReference>
<keyword evidence="4" id="KW-1185">Reference proteome</keyword>
<dbReference type="InterPro" id="IPR019734">
    <property type="entry name" value="TPR_rpt"/>
</dbReference>
<dbReference type="InterPro" id="IPR011990">
    <property type="entry name" value="TPR-like_helical_dom_sf"/>
</dbReference>
<evidence type="ECO:0000256" key="2">
    <source>
        <dbReference type="PROSITE-ProRule" id="PRU00339"/>
    </source>
</evidence>
<dbReference type="GO" id="GO:0006402">
    <property type="term" value="P:mRNA catabolic process"/>
    <property type="evidence" value="ECO:0000318"/>
    <property type="project" value="GO_Central"/>
</dbReference>
<dbReference type="AlphaFoldDB" id="A2EF35"/>
<evidence type="ECO:0000313" key="4">
    <source>
        <dbReference type="Proteomes" id="UP000001542"/>
    </source>
</evidence>
<organism evidence="3 4">
    <name type="scientific">Trichomonas vaginalis (strain ATCC PRA-98 / G3)</name>
    <dbReference type="NCBI Taxonomy" id="412133"/>
    <lineage>
        <taxon>Eukaryota</taxon>
        <taxon>Metamonada</taxon>
        <taxon>Parabasalia</taxon>
        <taxon>Trichomonadida</taxon>
        <taxon>Trichomonadidae</taxon>
        <taxon>Trichomonas</taxon>
    </lineage>
</organism>
<dbReference type="OrthoDB" id="25157at2759"/>
<accession>A2EF35</accession>
<dbReference type="PANTHER" id="PTHR12979:SF5">
    <property type="entry name" value="CCR4-NOT TRANSCRIPTION COMPLEX SUBUNIT 10"/>
    <property type="match status" value="1"/>
</dbReference>
<gene>
    <name evidence="3" type="ORF">TVAG_251770</name>
</gene>
<dbReference type="Gene3D" id="1.25.40.10">
    <property type="entry name" value="Tetratricopeptide repeat domain"/>
    <property type="match status" value="1"/>
</dbReference>
<dbReference type="PROSITE" id="PS50005">
    <property type="entry name" value="TPR"/>
    <property type="match status" value="1"/>
</dbReference>
<dbReference type="PANTHER" id="PTHR12979">
    <property type="entry name" value="CCR4-NOT TRANSCRIPTION COMPLEX SUBUNIT 10"/>
    <property type="match status" value="1"/>
</dbReference>
<comment type="similarity">
    <text evidence="1">Belongs to the CNOT10 family.</text>
</comment>
<feature type="repeat" description="TPR" evidence="2">
    <location>
        <begin position="248"/>
        <end position="281"/>
    </location>
</feature>
<reference evidence="3" key="2">
    <citation type="journal article" date="2007" name="Science">
        <title>Draft genome sequence of the sexually transmitted pathogen Trichomonas vaginalis.</title>
        <authorList>
            <person name="Carlton J.M."/>
            <person name="Hirt R.P."/>
            <person name="Silva J.C."/>
            <person name="Delcher A.L."/>
            <person name="Schatz M."/>
            <person name="Zhao Q."/>
            <person name="Wortman J.R."/>
            <person name="Bidwell S.L."/>
            <person name="Alsmark U.C.M."/>
            <person name="Besteiro S."/>
            <person name="Sicheritz-Ponten T."/>
            <person name="Noel C.J."/>
            <person name="Dacks J.B."/>
            <person name="Foster P.G."/>
            <person name="Simillion C."/>
            <person name="Van de Peer Y."/>
            <person name="Miranda-Saavedra D."/>
            <person name="Barton G.J."/>
            <person name="Westrop G.D."/>
            <person name="Mueller S."/>
            <person name="Dessi D."/>
            <person name="Fiori P.L."/>
            <person name="Ren Q."/>
            <person name="Paulsen I."/>
            <person name="Zhang H."/>
            <person name="Bastida-Corcuera F.D."/>
            <person name="Simoes-Barbosa A."/>
            <person name="Brown M.T."/>
            <person name="Hayes R.D."/>
            <person name="Mukherjee M."/>
            <person name="Okumura C.Y."/>
            <person name="Schneider R."/>
            <person name="Smith A.J."/>
            <person name="Vanacova S."/>
            <person name="Villalvazo M."/>
            <person name="Haas B.J."/>
            <person name="Pertea M."/>
            <person name="Feldblyum T.V."/>
            <person name="Utterback T.R."/>
            <person name="Shu C.L."/>
            <person name="Osoegawa K."/>
            <person name="de Jong P.J."/>
            <person name="Hrdy I."/>
            <person name="Horvathova L."/>
            <person name="Zubacova Z."/>
            <person name="Dolezal P."/>
            <person name="Malik S.B."/>
            <person name="Logsdon J.M. Jr."/>
            <person name="Henze K."/>
            <person name="Gupta A."/>
            <person name="Wang C.C."/>
            <person name="Dunne R.L."/>
            <person name="Upcroft J.A."/>
            <person name="Upcroft P."/>
            <person name="White O."/>
            <person name="Salzberg S.L."/>
            <person name="Tang P."/>
            <person name="Chiu C.-H."/>
            <person name="Lee Y.-S."/>
            <person name="Embley T.M."/>
            <person name="Coombs G.H."/>
            <person name="Mottram J.C."/>
            <person name="Tachezy J."/>
            <person name="Fraser-Liggett C.M."/>
            <person name="Johnson P.J."/>
        </authorList>
    </citation>
    <scope>NUCLEOTIDE SEQUENCE [LARGE SCALE GENOMIC DNA]</scope>
    <source>
        <strain evidence="3">G3</strain>
    </source>
</reference>
<dbReference type="SMART" id="SM00028">
    <property type="entry name" value="TPR"/>
    <property type="match status" value="2"/>
</dbReference>
<dbReference type="InParanoid" id="A2EF35"/>
<name>A2EF35_TRIV3</name>
<dbReference type="STRING" id="5722.A2EF35"/>
<evidence type="ECO:0000313" key="3">
    <source>
        <dbReference type="EMBL" id="EAY08751.1"/>
    </source>
</evidence>
<keyword evidence="2" id="KW-0802">TPR repeat</keyword>
<sequence>MSSHQQLFYNKNYSKIIQDLSSNQDPSIQETHNLSICKYLSNGESPLPTLMNLCDSILQDIQSPNQWPSNPSWPLILYHVSLYSLKFCSYEKTQNILNDLWNNYDKQDKFLMLSITVLTIELACRSNLTNNIEKAFNYIKTNFPTAESIQAVLQTKNIDSNTIQYYVDTIQYSKFKIDVSQLLNSSVDEKTKEQYHKLIQGIDISENAKQNPKLPVVKGIPLSSLAYHFGEMSKSHSILETITPISNFAVYNNLGIFELINGHYNSALLHFSRALSSRTNNQLFYPYHQISYNLGLSLLQKHKPKRAFKYLHSVIPLMRNSPYLWLRLSECIVMYYKQRIAKLRQRTQVSPVIAQKLCTSTQTYYLLPASDSKLFELDQNKNSEMNLDFGANCARNCIQLCTPEQSEIANRARMLCSFICLEIGAGKMASDMCNAVINSPGSDKQQQQFLAKIYSVQGIMLSDDIESASRVMSRMILESSFTKEKDLNTLNYLTFARVHMSSRDKEGHISQTDIKNAENMLSKAVEADPRRPETVLTSILFKIMRRHIAHAAQEIKDYCDNVDKGNGDDSD</sequence>
<dbReference type="InterPro" id="IPR039740">
    <property type="entry name" value="CNOT10"/>
</dbReference>
<reference evidence="3" key="1">
    <citation type="submission" date="2006-10" db="EMBL/GenBank/DDBJ databases">
        <authorList>
            <person name="Amadeo P."/>
            <person name="Zhao Q."/>
            <person name="Wortman J."/>
            <person name="Fraser-Liggett C."/>
            <person name="Carlton J."/>
        </authorList>
    </citation>
    <scope>NUCLEOTIDE SEQUENCE</scope>
    <source>
        <strain evidence="3">G3</strain>
    </source>
</reference>
<dbReference type="GO" id="GO:0030014">
    <property type="term" value="C:CCR4-NOT complex"/>
    <property type="evidence" value="ECO:0000318"/>
    <property type="project" value="GO_Central"/>
</dbReference>
<dbReference type="GO" id="GO:0017148">
    <property type="term" value="P:negative regulation of translation"/>
    <property type="evidence" value="ECO:0000318"/>
    <property type="project" value="GO_Central"/>
</dbReference>
<dbReference type="Proteomes" id="UP000001542">
    <property type="component" value="Unassembled WGS sequence"/>
</dbReference>
<dbReference type="EMBL" id="DS113372">
    <property type="protein sequence ID" value="EAY08751.1"/>
    <property type="molecule type" value="Genomic_DNA"/>
</dbReference>
<evidence type="ECO:0000256" key="1">
    <source>
        <dbReference type="ARBA" id="ARBA00010080"/>
    </source>
</evidence>
<dbReference type="VEuPathDB" id="TrichDB:TVAG_251770"/>
<dbReference type="SUPFAM" id="SSF48452">
    <property type="entry name" value="TPR-like"/>
    <property type="match status" value="1"/>
</dbReference>
<dbReference type="SMR" id="A2EF35"/>
<proteinExistence type="inferred from homology"/>